<evidence type="ECO:0000313" key="3">
    <source>
        <dbReference type="Proteomes" id="UP000190683"/>
    </source>
</evidence>
<proteinExistence type="predicted"/>
<organism evidence="2 3">
    <name type="scientific">Moraxella porci DSM 25326</name>
    <dbReference type="NCBI Taxonomy" id="573983"/>
    <lineage>
        <taxon>Bacteria</taxon>
        <taxon>Pseudomonadati</taxon>
        <taxon>Pseudomonadota</taxon>
        <taxon>Gammaproteobacteria</taxon>
        <taxon>Moraxellales</taxon>
        <taxon>Moraxellaceae</taxon>
        <taxon>Moraxella</taxon>
    </lineage>
</organism>
<feature type="domain" description="DUF2281" evidence="1">
    <location>
        <begin position="35"/>
        <end position="69"/>
    </location>
</feature>
<dbReference type="Proteomes" id="UP000190683">
    <property type="component" value="Unassembled WGS sequence"/>
</dbReference>
<evidence type="ECO:0000313" key="2">
    <source>
        <dbReference type="EMBL" id="OOS24498.1"/>
    </source>
</evidence>
<dbReference type="InterPro" id="IPR018739">
    <property type="entry name" value="DUF2281"/>
</dbReference>
<sequence>MITLDLPPSTEQAIIAKAQDAGLSVESYLAAYINELINTPKQRQLGGAAGSVLYMADDFDAPLDEFKDYM</sequence>
<dbReference type="RefSeq" id="WP_078317995.1">
    <property type="nucleotide sequence ID" value="NZ_MUYV01000008.1"/>
</dbReference>
<comment type="caution">
    <text evidence="2">The sequence shown here is derived from an EMBL/GenBank/DDBJ whole genome shotgun (WGS) entry which is preliminary data.</text>
</comment>
<keyword evidence="3" id="KW-1185">Reference proteome</keyword>
<dbReference type="Pfam" id="PF10047">
    <property type="entry name" value="DUF2281"/>
    <property type="match status" value="1"/>
</dbReference>
<dbReference type="STRING" id="573983.B0681_06775"/>
<gene>
    <name evidence="2" type="ORF">B0681_06775</name>
</gene>
<accession>A0A1T0CQ72</accession>
<dbReference type="EMBL" id="MUYV01000008">
    <property type="protein sequence ID" value="OOS24498.1"/>
    <property type="molecule type" value="Genomic_DNA"/>
</dbReference>
<protein>
    <recommendedName>
        <fullName evidence="1">DUF2281 domain-containing protein</fullName>
    </recommendedName>
</protein>
<reference evidence="2 3" key="1">
    <citation type="submission" date="2017-02" db="EMBL/GenBank/DDBJ databases">
        <title>Draft genome sequence of Moraxella porci CCUG 54912T type strain.</title>
        <authorList>
            <person name="Salva-Serra F."/>
            <person name="Engstrom-Jakobsson H."/>
            <person name="Thorell K."/>
            <person name="Jaen-Luchoro D."/>
            <person name="Gonzales-Siles L."/>
            <person name="Karlsson R."/>
            <person name="Yazdan S."/>
            <person name="Boulund F."/>
            <person name="Johnning A."/>
            <person name="Engstrand L."/>
            <person name="Kristiansson E."/>
            <person name="Moore E."/>
        </authorList>
    </citation>
    <scope>NUCLEOTIDE SEQUENCE [LARGE SCALE GENOMIC DNA]</scope>
    <source>
        <strain evidence="2 3">CCUG 54912</strain>
    </source>
</reference>
<evidence type="ECO:0000259" key="1">
    <source>
        <dbReference type="Pfam" id="PF10047"/>
    </source>
</evidence>
<dbReference type="AlphaFoldDB" id="A0A1T0CQ72"/>
<name>A0A1T0CQ72_9GAMM</name>